<dbReference type="PANTHER" id="PTHR44591">
    <property type="entry name" value="STRESS RESPONSE REGULATOR PROTEIN 1"/>
    <property type="match status" value="1"/>
</dbReference>
<keyword evidence="7" id="KW-0238">DNA-binding</keyword>
<evidence type="ECO:0000313" key="8">
    <source>
        <dbReference type="Proteomes" id="UP001651880"/>
    </source>
</evidence>
<evidence type="ECO:0000313" key="7">
    <source>
        <dbReference type="EMBL" id="MCQ1528653.1"/>
    </source>
</evidence>
<evidence type="ECO:0000256" key="4">
    <source>
        <dbReference type="ARBA" id="ARBA00024867"/>
    </source>
</evidence>
<dbReference type="RefSeq" id="WP_255226169.1">
    <property type="nucleotide sequence ID" value="NZ_JAJEKE010000002.1"/>
</dbReference>
<dbReference type="PANTHER" id="PTHR44591:SF14">
    <property type="entry name" value="PROTEIN PILG"/>
    <property type="match status" value="1"/>
</dbReference>
<feature type="domain" description="Response regulatory" evidence="6">
    <location>
        <begin position="4"/>
        <end position="120"/>
    </location>
</feature>
<evidence type="ECO:0000256" key="3">
    <source>
        <dbReference type="ARBA" id="ARBA00023012"/>
    </source>
</evidence>
<dbReference type="Pfam" id="PF00072">
    <property type="entry name" value="Response_reg"/>
    <property type="match status" value="1"/>
</dbReference>
<protein>
    <recommendedName>
        <fullName evidence="1">Stage 0 sporulation protein A homolog</fullName>
    </recommendedName>
</protein>
<dbReference type="SUPFAM" id="SSF52172">
    <property type="entry name" value="CheY-like"/>
    <property type="match status" value="1"/>
</dbReference>
<keyword evidence="3" id="KW-0902">Two-component regulatory system</keyword>
<keyword evidence="8" id="KW-1185">Reference proteome</keyword>
<dbReference type="GO" id="GO:0003677">
    <property type="term" value="F:DNA binding"/>
    <property type="evidence" value="ECO:0007669"/>
    <property type="project" value="UniProtKB-KW"/>
</dbReference>
<dbReference type="InterPro" id="IPR050595">
    <property type="entry name" value="Bact_response_regulator"/>
</dbReference>
<comment type="caution">
    <text evidence="7">The sequence shown here is derived from an EMBL/GenBank/DDBJ whole genome shotgun (WGS) entry which is preliminary data.</text>
</comment>
<dbReference type="EMBL" id="JAJEKE010000002">
    <property type="protein sequence ID" value="MCQ1528653.1"/>
    <property type="molecule type" value="Genomic_DNA"/>
</dbReference>
<name>A0ABT1NBL7_9FIRM</name>
<dbReference type="SMART" id="SM00448">
    <property type="entry name" value="REC"/>
    <property type="match status" value="1"/>
</dbReference>
<evidence type="ECO:0000256" key="5">
    <source>
        <dbReference type="PROSITE-ProRule" id="PRU00169"/>
    </source>
</evidence>
<dbReference type="Gene3D" id="3.40.50.2300">
    <property type="match status" value="1"/>
</dbReference>
<comment type="function">
    <text evidence="4">May play the central regulatory role in sporulation. It may be an element of the effector pathway responsible for the activation of sporulation genes in response to nutritional stress. Spo0A may act in concert with spo0H (a sigma factor) to control the expression of some genes that are critical to the sporulation process.</text>
</comment>
<sequence>MSNTFFIIDDDINIRKMLAHIISKNDLGKVVSELDNGLHAEKEILFYNPDIVLIDLLLPVKDGIQIIKDVKEEGYKGKFIMISQVEDEHMISRAYENGIVFFISKPINMTEAVNVIKGVCHSIELERSVELIKNAVGRINNDNVSMPKLSIDDEITRIFTEIGIIGESGVRDLTKLIHAAISFKNQHESQQYQLQDFYREIEPSLHVKAVEQRIRRAILKALENIAALGHDDYYNSKFVEYSTALFDFKQVKQEMRYIENSKEERGKINIRKFVEGVISKLNI</sequence>
<dbReference type="CDD" id="cd17565">
    <property type="entry name" value="REC_GlnL-like"/>
    <property type="match status" value="1"/>
</dbReference>
<reference evidence="7 8" key="1">
    <citation type="submission" date="2021-10" db="EMBL/GenBank/DDBJ databases">
        <title>Lutispora strain m25 sp. nov., a thermophilic, non-spore-forming bacterium isolated from a lab-scale methanogenic bioreactor digesting anaerobic sludge.</title>
        <authorList>
            <person name="El Houari A."/>
            <person name="Mcdonald J."/>
        </authorList>
    </citation>
    <scope>NUCLEOTIDE SEQUENCE [LARGE SCALE GENOMIC DNA]</scope>
    <source>
        <strain evidence="8">m25</strain>
    </source>
</reference>
<accession>A0ABT1NBL7</accession>
<keyword evidence="2 5" id="KW-0597">Phosphoprotein</keyword>
<dbReference type="Pfam" id="PF08664">
    <property type="entry name" value="YcbB"/>
    <property type="match status" value="1"/>
</dbReference>
<dbReference type="Proteomes" id="UP001651880">
    <property type="component" value="Unassembled WGS sequence"/>
</dbReference>
<evidence type="ECO:0000256" key="2">
    <source>
        <dbReference type="ARBA" id="ARBA00022553"/>
    </source>
</evidence>
<feature type="modified residue" description="4-aspartylphosphate" evidence="5">
    <location>
        <position position="55"/>
    </location>
</feature>
<dbReference type="InterPro" id="IPR013972">
    <property type="entry name" value="YcbB"/>
</dbReference>
<evidence type="ECO:0000256" key="1">
    <source>
        <dbReference type="ARBA" id="ARBA00018672"/>
    </source>
</evidence>
<proteinExistence type="predicted"/>
<evidence type="ECO:0000259" key="6">
    <source>
        <dbReference type="PROSITE" id="PS50110"/>
    </source>
</evidence>
<organism evidence="7 8">
    <name type="scientific">Lutispora saccharofermentans</name>
    <dbReference type="NCBI Taxonomy" id="3024236"/>
    <lineage>
        <taxon>Bacteria</taxon>
        <taxon>Bacillati</taxon>
        <taxon>Bacillota</taxon>
        <taxon>Clostridia</taxon>
        <taxon>Lutisporales</taxon>
        <taxon>Lutisporaceae</taxon>
        <taxon>Lutispora</taxon>
    </lineage>
</organism>
<dbReference type="InterPro" id="IPR001789">
    <property type="entry name" value="Sig_transdc_resp-reg_receiver"/>
</dbReference>
<gene>
    <name evidence="7" type="ORF">LJD61_03725</name>
</gene>
<dbReference type="InterPro" id="IPR011006">
    <property type="entry name" value="CheY-like_superfamily"/>
</dbReference>
<dbReference type="PROSITE" id="PS50110">
    <property type="entry name" value="RESPONSE_REGULATORY"/>
    <property type="match status" value="1"/>
</dbReference>